<dbReference type="EMBL" id="CAACVI010000001">
    <property type="protein sequence ID" value="VEN72750.1"/>
    <property type="molecule type" value="Genomic_DNA"/>
</dbReference>
<reference evidence="7" key="1">
    <citation type="submission" date="2019-01" db="EMBL/GenBank/DDBJ databases">
        <authorList>
            <consortium name="Genoscope - CEA"/>
            <person name="William W."/>
        </authorList>
    </citation>
    <scope>NUCLEOTIDE SEQUENCE</scope>
    <source>
        <strain evidence="7">CR-1</strain>
    </source>
</reference>
<dbReference type="Pfam" id="PF11741">
    <property type="entry name" value="AMIN"/>
    <property type="match status" value="1"/>
</dbReference>
<dbReference type="GO" id="GO:0008745">
    <property type="term" value="F:N-acetylmuramoyl-L-alanine amidase activity"/>
    <property type="evidence" value="ECO:0007669"/>
    <property type="project" value="UniProtKB-EC"/>
</dbReference>
<dbReference type="Pfam" id="PF01520">
    <property type="entry name" value="Amidase_3"/>
    <property type="match status" value="1"/>
</dbReference>
<evidence type="ECO:0000259" key="6">
    <source>
        <dbReference type="SMART" id="SM00646"/>
    </source>
</evidence>
<dbReference type="AlphaFoldDB" id="A0A484HGH2"/>
<dbReference type="InterPro" id="IPR011990">
    <property type="entry name" value="TPR-like_helical_dom_sf"/>
</dbReference>
<evidence type="ECO:0000313" key="7">
    <source>
        <dbReference type="EMBL" id="VEN72750.1"/>
    </source>
</evidence>
<feature type="compositionally biased region" description="Basic residues" evidence="4">
    <location>
        <begin position="415"/>
        <end position="444"/>
    </location>
</feature>
<feature type="chain" id="PRO_5019759400" description="N-acetylmuramoyl-L-alanine amidase" evidence="5">
    <location>
        <begin position="27"/>
        <end position="695"/>
    </location>
</feature>
<comment type="catalytic activity">
    <reaction evidence="1">
        <text>Hydrolyzes the link between N-acetylmuramoyl residues and L-amino acid residues in certain cell-wall glycopeptides.</text>
        <dbReference type="EC" id="3.5.1.28"/>
    </reaction>
</comment>
<sequence length="695" mass="78785">MTYLKKGFCLALTCLLLTVFAIPAQAVSPRKKYHAAEKCYKNLKASRQKMKYRDNWLSCIDKFVSVHRADPSGKWAAAGLYRAGVLYHELYRRSRNTTYRAEARDMFSRIAKRFPKSGYRAKALERLKQYSRQDQKSGQSAARRKRMEGQYARARSCYDRLLKNPKKMKYRDSWFKCVNAFRAVYEKDPSGPLAPACLYMSGILYQGLYRYSRNMSDKNAAADILTSVIARFPKSDYKDKASRAMTAFASKAPATRKAKKTVKRAPPSKRAAAKKAPLKKKKKAFEDHSVITGFKVWSDKRHTRIVIYADKETAYDHRMLKKDPSSRKPPRLYVDFKKSRLQKDAQKSVHVDDNLLVDVRSGQFTRDTVRIVSDIKFFKSYSIFSLKNPFRTVIDVRGAPPASLASRDQKTRESKKSKKVAAPAKIKKRKKPASTKPAGKKGKKQEKIAPGAIARQLALGVSRIVIDPGHGGRDVGATGYYKGVFEKNVTLAIARRLAKKIKQQLGCEVILTRSRDRGLSLEERTAIANTKNADLFISLHTNAHKDKRAHGIETYILNFATDDDAITVAARENATTEKNISDLQTILNDLMRNTKVDESIRLAGYVQNSVVGRLKTKYSRIKNKGIKQAPFYVLMGARMPAILIETSFISNRRECKRLTNWEYQDRLCDGIVRGIREYVKDTKPSALLNAPSPGA</sequence>
<feature type="signal peptide" evidence="5">
    <location>
        <begin position="1"/>
        <end position="26"/>
    </location>
</feature>
<feature type="region of interest" description="Disordered" evidence="4">
    <location>
        <begin position="401"/>
        <end position="447"/>
    </location>
</feature>
<dbReference type="Gene3D" id="1.25.40.10">
    <property type="entry name" value="Tetratricopeptide repeat domain"/>
    <property type="match status" value="1"/>
</dbReference>
<dbReference type="FunFam" id="3.40.630.40:FF:000005">
    <property type="entry name" value="N-acetylmuramoyl-L-alanine amidase (AmiA)"/>
    <property type="match status" value="1"/>
</dbReference>
<dbReference type="SMART" id="SM00646">
    <property type="entry name" value="Ami_3"/>
    <property type="match status" value="1"/>
</dbReference>
<dbReference type="InterPro" id="IPR002508">
    <property type="entry name" value="MurNAc-LAA_cat"/>
</dbReference>
<gene>
    <name evidence="7" type="ORF">EPICR_10249</name>
</gene>
<name>A0A484HGH2_9BACT</name>
<feature type="region of interest" description="Disordered" evidence="4">
    <location>
        <begin position="255"/>
        <end position="278"/>
    </location>
</feature>
<evidence type="ECO:0000256" key="3">
    <source>
        <dbReference type="ARBA" id="ARBA00022801"/>
    </source>
</evidence>
<dbReference type="GO" id="GO:0009253">
    <property type="term" value="P:peptidoglycan catabolic process"/>
    <property type="evidence" value="ECO:0007669"/>
    <property type="project" value="InterPro"/>
</dbReference>
<keyword evidence="3" id="KW-0378">Hydrolase</keyword>
<proteinExistence type="predicted"/>
<evidence type="ECO:0000256" key="4">
    <source>
        <dbReference type="SAM" id="MobiDB-lite"/>
    </source>
</evidence>
<dbReference type="GO" id="GO:0030288">
    <property type="term" value="C:outer membrane-bounded periplasmic space"/>
    <property type="evidence" value="ECO:0007669"/>
    <property type="project" value="TreeGrafter"/>
</dbReference>
<dbReference type="InterPro" id="IPR050695">
    <property type="entry name" value="N-acetylmuramoyl_amidase_3"/>
</dbReference>
<dbReference type="CDD" id="cd02696">
    <property type="entry name" value="MurNAc-LAA"/>
    <property type="match status" value="1"/>
</dbReference>
<dbReference type="SUPFAM" id="SSF53187">
    <property type="entry name" value="Zn-dependent exopeptidases"/>
    <property type="match status" value="1"/>
</dbReference>
<dbReference type="Gene3D" id="3.40.630.40">
    <property type="entry name" value="Zn-dependent exopeptidases"/>
    <property type="match status" value="1"/>
</dbReference>
<evidence type="ECO:0000256" key="2">
    <source>
        <dbReference type="ARBA" id="ARBA00011901"/>
    </source>
</evidence>
<dbReference type="PANTHER" id="PTHR30404:SF0">
    <property type="entry name" value="N-ACETYLMURAMOYL-L-ALANINE AMIDASE AMIC"/>
    <property type="match status" value="1"/>
</dbReference>
<keyword evidence="5" id="KW-0732">Signal</keyword>
<feature type="domain" description="MurNAc-LAA" evidence="6">
    <location>
        <begin position="525"/>
        <end position="676"/>
    </location>
</feature>
<organism evidence="7">
    <name type="scientific">uncultured Desulfobacteraceae bacterium</name>
    <dbReference type="NCBI Taxonomy" id="218296"/>
    <lineage>
        <taxon>Bacteria</taxon>
        <taxon>Pseudomonadati</taxon>
        <taxon>Thermodesulfobacteriota</taxon>
        <taxon>Desulfobacteria</taxon>
        <taxon>Desulfobacterales</taxon>
        <taxon>Desulfobacteraceae</taxon>
        <taxon>environmental samples</taxon>
    </lineage>
</organism>
<evidence type="ECO:0000256" key="5">
    <source>
        <dbReference type="SAM" id="SignalP"/>
    </source>
</evidence>
<evidence type="ECO:0000256" key="1">
    <source>
        <dbReference type="ARBA" id="ARBA00001561"/>
    </source>
</evidence>
<dbReference type="Gene3D" id="2.60.40.3500">
    <property type="match status" value="1"/>
</dbReference>
<dbReference type="InterPro" id="IPR021731">
    <property type="entry name" value="AMIN_dom"/>
</dbReference>
<dbReference type="PANTHER" id="PTHR30404">
    <property type="entry name" value="N-ACETYLMURAMOYL-L-ALANINE AMIDASE"/>
    <property type="match status" value="1"/>
</dbReference>
<accession>A0A484HGH2</accession>
<dbReference type="EC" id="3.5.1.28" evidence="2"/>
<protein>
    <recommendedName>
        <fullName evidence="2">N-acetylmuramoyl-L-alanine amidase</fullName>
        <ecNumber evidence="2">3.5.1.28</ecNumber>
    </recommendedName>
</protein>